<evidence type="ECO:0000313" key="2">
    <source>
        <dbReference type="EMBL" id="KAK5167092.1"/>
    </source>
</evidence>
<feature type="compositionally biased region" description="Polar residues" evidence="1">
    <location>
        <begin position="192"/>
        <end position="207"/>
    </location>
</feature>
<feature type="compositionally biased region" description="Acidic residues" evidence="1">
    <location>
        <begin position="117"/>
        <end position="139"/>
    </location>
</feature>
<comment type="caution">
    <text evidence="2">The sequence shown here is derived from an EMBL/GenBank/DDBJ whole genome shotgun (WGS) entry which is preliminary data.</text>
</comment>
<evidence type="ECO:0000256" key="1">
    <source>
        <dbReference type="SAM" id="MobiDB-lite"/>
    </source>
</evidence>
<feature type="compositionally biased region" description="Basic and acidic residues" evidence="1">
    <location>
        <begin position="182"/>
        <end position="191"/>
    </location>
</feature>
<proteinExistence type="predicted"/>
<accession>A0AAV9P650</accession>
<dbReference type="AlphaFoldDB" id="A0AAV9P650"/>
<dbReference type="EMBL" id="JAVRRT010000012">
    <property type="protein sequence ID" value="KAK5167092.1"/>
    <property type="molecule type" value="Genomic_DNA"/>
</dbReference>
<keyword evidence="3" id="KW-1185">Reference proteome</keyword>
<dbReference type="Proteomes" id="UP001337655">
    <property type="component" value="Unassembled WGS sequence"/>
</dbReference>
<gene>
    <name evidence="2" type="ORF">LTR77_007822</name>
</gene>
<organism evidence="2 3">
    <name type="scientific">Saxophila tyrrhenica</name>
    <dbReference type="NCBI Taxonomy" id="1690608"/>
    <lineage>
        <taxon>Eukaryota</taxon>
        <taxon>Fungi</taxon>
        <taxon>Dikarya</taxon>
        <taxon>Ascomycota</taxon>
        <taxon>Pezizomycotina</taxon>
        <taxon>Dothideomycetes</taxon>
        <taxon>Dothideomycetidae</taxon>
        <taxon>Mycosphaerellales</taxon>
        <taxon>Extremaceae</taxon>
        <taxon>Saxophila</taxon>
    </lineage>
</organism>
<feature type="region of interest" description="Disordered" evidence="1">
    <location>
        <begin position="109"/>
        <end position="213"/>
    </location>
</feature>
<reference evidence="2 3" key="1">
    <citation type="submission" date="2023-08" db="EMBL/GenBank/DDBJ databases">
        <title>Black Yeasts Isolated from many extreme environments.</title>
        <authorList>
            <person name="Coleine C."/>
            <person name="Stajich J.E."/>
            <person name="Selbmann L."/>
        </authorList>
    </citation>
    <scope>NUCLEOTIDE SEQUENCE [LARGE SCALE GENOMIC DNA]</scope>
    <source>
        <strain evidence="2 3">CCFEE 5935</strain>
    </source>
</reference>
<dbReference type="GeneID" id="89929157"/>
<dbReference type="RefSeq" id="XP_064656900.1">
    <property type="nucleotide sequence ID" value="XM_064805058.1"/>
</dbReference>
<sequence length="236" mass="26528">MSERDLVFESYDRGYNEARARFDADDLDSAVALAQNMLDDSSLPRYHRIKLLLLMSAAVDDWEEVASMLDDAHRLWTMTRMFHREGENEEADTLLTDLRQSLDSLIAQHAADRPKEDEEEGEYGEEQEIEEPMEEDVEETITQGRSDEGGDVDMNEVKKEEKLSGAGAEGISMLEETSNEGGDVKSSEVKQETSVSSAQTPSLGTITDRTKLPFQSPVIPTKYVIPQMRDDTSKGR</sequence>
<protein>
    <submittedName>
        <fullName evidence="2">Uncharacterized protein</fullName>
    </submittedName>
</protein>
<name>A0AAV9P650_9PEZI</name>
<evidence type="ECO:0000313" key="3">
    <source>
        <dbReference type="Proteomes" id="UP001337655"/>
    </source>
</evidence>